<dbReference type="PROSITE" id="PS50192">
    <property type="entry name" value="T_SNARE"/>
    <property type="match status" value="1"/>
</dbReference>
<dbReference type="OMA" id="AYVYKTR"/>
<proteinExistence type="predicted"/>
<dbReference type="KEGG" id="ddi:DDB_G0283011"/>
<dbReference type="InterPro" id="IPR000727">
    <property type="entry name" value="T_SNARE_dom"/>
</dbReference>
<dbReference type="eggNOG" id="ENOG502RI66">
    <property type="taxonomic scope" value="Eukaryota"/>
</dbReference>
<reference evidence="3 4" key="1">
    <citation type="journal article" date="2005" name="Nature">
        <title>The genome of the social amoeba Dictyostelium discoideum.</title>
        <authorList>
            <consortium name="The Dictyostelium discoideum Sequencing Consortium"/>
            <person name="Eichinger L."/>
            <person name="Pachebat J.A."/>
            <person name="Glockner G."/>
            <person name="Rajandream M.A."/>
            <person name="Sucgang R."/>
            <person name="Berriman M."/>
            <person name="Song J."/>
            <person name="Olsen R."/>
            <person name="Szafranski K."/>
            <person name="Xu Q."/>
            <person name="Tunggal B."/>
            <person name="Kummerfeld S."/>
            <person name="Madera M."/>
            <person name="Konfortov B.A."/>
            <person name="Rivero F."/>
            <person name="Bankier A.T."/>
            <person name="Lehmann R."/>
            <person name="Hamlin N."/>
            <person name="Davies R."/>
            <person name="Gaudet P."/>
            <person name="Fey P."/>
            <person name="Pilcher K."/>
            <person name="Chen G."/>
            <person name="Saunders D."/>
            <person name="Sodergren E."/>
            <person name="Davis P."/>
            <person name="Kerhornou A."/>
            <person name="Nie X."/>
            <person name="Hall N."/>
            <person name="Anjard C."/>
            <person name="Hemphill L."/>
            <person name="Bason N."/>
            <person name="Farbrother P."/>
            <person name="Desany B."/>
            <person name="Just E."/>
            <person name="Morio T."/>
            <person name="Rost R."/>
            <person name="Churcher C."/>
            <person name="Cooper J."/>
            <person name="Haydock S."/>
            <person name="van Driessche N."/>
            <person name="Cronin A."/>
            <person name="Goodhead I."/>
            <person name="Muzny D."/>
            <person name="Mourier T."/>
            <person name="Pain A."/>
            <person name="Lu M."/>
            <person name="Harper D."/>
            <person name="Lindsay R."/>
            <person name="Hauser H."/>
            <person name="James K."/>
            <person name="Quiles M."/>
            <person name="Madan Babu M."/>
            <person name="Saito T."/>
            <person name="Buchrieser C."/>
            <person name="Wardroper A."/>
            <person name="Felder M."/>
            <person name="Thangavelu M."/>
            <person name="Johnson D."/>
            <person name="Knights A."/>
            <person name="Loulseged H."/>
            <person name="Mungall K."/>
            <person name="Oliver K."/>
            <person name="Price C."/>
            <person name="Quail M.A."/>
            <person name="Urushihara H."/>
            <person name="Hernandez J."/>
            <person name="Rabbinowitsch E."/>
            <person name="Steffen D."/>
            <person name="Sanders M."/>
            <person name="Ma J."/>
            <person name="Kohara Y."/>
            <person name="Sharp S."/>
            <person name="Simmonds M."/>
            <person name="Spiegler S."/>
            <person name="Tivey A."/>
            <person name="Sugano S."/>
            <person name="White B."/>
            <person name="Walker D."/>
            <person name="Woodward J."/>
            <person name="Winckler T."/>
            <person name="Tanaka Y."/>
            <person name="Shaulsky G."/>
            <person name="Schleicher M."/>
            <person name="Weinstock G."/>
            <person name="Rosenthal A."/>
            <person name="Cox E.C."/>
            <person name="Chisholm R.L."/>
            <person name="Gibbs R."/>
            <person name="Loomis W.F."/>
            <person name="Platzer M."/>
            <person name="Kay R.R."/>
            <person name="Williams J."/>
            <person name="Dear P.H."/>
            <person name="Noegel A.A."/>
            <person name="Barrell B."/>
            <person name="Kuspa A."/>
        </authorList>
    </citation>
    <scope>NUCLEOTIDE SEQUENCE [LARGE SCALE GENOMIC DNA]</scope>
    <source>
        <strain evidence="3 4">AX4</strain>
    </source>
</reference>
<comment type="caution">
    <text evidence="3">The sequence shown here is derived from an EMBL/GenBank/DDBJ whole genome shotgun (WGS) entry which is preliminary data.</text>
</comment>
<keyword evidence="1" id="KW-0812">Transmembrane</keyword>
<dbReference type="SMR" id="Q54RN7"/>
<evidence type="ECO:0000256" key="1">
    <source>
        <dbReference type="SAM" id="Phobius"/>
    </source>
</evidence>
<protein>
    <recommendedName>
        <fullName evidence="2">t-SNARE coiled-coil homology domain-containing protein</fullName>
    </recommendedName>
</protein>
<feature type="transmembrane region" description="Helical" evidence="1">
    <location>
        <begin position="94"/>
        <end position="117"/>
    </location>
</feature>
<dbReference type="GO" id="GO:0005484">
    <property type="term" value="F:SNAP receptor activity"/>
    <property type="evidence" value="ECO:0000318"/>
    <property type="project" value="GO_Central"/>
</dbReference>
<dbReference type="Proteomes" id="UP000002195">
    <property type="component" value="Unassembled WGS sequence"/>
</dbReference>
<dbReference type="SUPFAM" id="SSF58038">
    <property type="entry name" value="SNARE fusion complex"/>
    <property type="match status" value="1"/>
</dbReference>
<dbReference type="AlphaFoldDB" id="Q54RN7"/>
<dbReference type="PANTHER" id="PTHR19957:SF345">
    <property type="entry name" value="T-SNARE COILED-COIL HOMOLOGY DOMAIN-CONTAINING PROTEIN"/>
    <property type="match status" value="1"/>
</dbReference>
<keyword evidence="1" id="KW-1133">Transmembrane helix</keyword>
<dbReference type="dictyBase" id="DDB_G0283011"/>
<name>Q54RN7_DICDI</name>
<organism evidence="3 4">
    <name type="scientific">Dictyostelium discoideum</name>
    <name type="common">Social amoeba</name>
    <dbReference type="NCBI Taxonomy" id="44689"/>
    <lineage>
        <taxon>Eukaryota</taxon>
        <taxon>Amoebozoa</taxon>
        <taxon>Evosea</taxon>
        <taxon>Eumycetozoa</taxon>
        <taxon>Dictyostelia</taxon>
        <taxon>Dictyosteliales</taxon>
        <taxon>Dictyosteliaceae</taxon>
        <taxon>Dictyostelium</taxon>
    </lineage>
</organism>
<dbReference type="GeneID" id="8623885"/>
<dbReference type="GO" id="GO:0031201">
    <property type="term" value="C:SNARE complex"/>
    <property type="evidence" value="ECO:0000318"/>
    <property type="project" value="GO_Central"/>
</dbReference>
<dbReference type="FunFam" id="1.20.5.110:FF:000096">
    <property type="entry name" value="QA-SNARE protein putative"/>
    <property type="match status" value="1"/>
</dbReference>
<accession>Q54RN7</accession>
<keyword evidence="4" id="KW-1185">Reference proteome</keyword>
<dbReference type="SMART" id="SM00397">
    <property type="entry name" value="t_SNARE"/>
    <property type="match status" value="1"/>
</dbReference>
<dbReference type="PhylomeDB" id="Q54RN7"/>
<feature type="domain" description="T-SNARE coiled-coil homology" evidence="2">
    <location>
        <begin position="21"/>
        <end position="83"/>
    </location>
</feature>
<dbReference type="GO" id="GO:0012505">
    <property type="term" value="C:endomembrane system"/>
    <property type="evidence" value="ECO:0000318"/>
    <property type="project" value="GO_Central"/>
</dbReference>
<dbReference type="RefSeq" id="XP_639314.1">
    <property type="nucleotide sequence ID" value="XM_634222.1"/>
</dbReference>
<evidence type="ECO:0000313" key="3">
    <source>
        <dbReference type="EMBL" id="EAL65949.1"/>
    </source>
</evidence>
<dbReference type="GO" id="GO:0000139">
    <property type="term" value="C:Golgi membrane"/>
    <property type="evidence" value="ECO:0000318"/>
    <property type="project" value="GO_Central"/>
</dbReference>
<dbReference type="InParanoid" id="Q54RN7"/>
<dbReference type="GO" id="GO:0006886">
    <property type="term" value="P:intracellular protein transport"/>
    <property type="evidence" value="ECO:0000318"/>
    <property type="project" value="GO_Central"/>
</dbReference>
<evidence type="ECO:0000313" key="4">
    <source>
        <dbReference type="Proteomes" id="UP000002195"/>
    </source>
</evidence>
<dbReference type="VEuPathDB" id="AmoebaDB:DDB_G0283011"/>
<dbReference type="InterPro" id="IPR045242">
    <property type="entry name" value="Syntaxin"/>
</dbReference>
<dbReference type="GO" id="GO:0006906">
    <property type="term" value="P:vesicle fusion"/>
    <property type="evidence" value="ECO:0000318"/>
    <property type="project" value="GO_Central"/>
</dbReference>
<dbReference type="HOGENOM" id="CLU_2065887_0_0_1"/>
<dbReference type="GO" id="GO:0000149">
    <property type="term" value="F:SNARE binding"/>
    <property type="evidence" value="ECO:0000318"/>
    <property type="project" value="GO_Central"/>
</dbReference>
<gene>
    <name evidence="3" type="ORF">DDB_G0283011</name>
</gene>
<dbReference type="GO" id="GO:0006888">
    <property type="term" value="P:endoplasmic reticulum to Golgi vesicle-mediated transport"/>
    <property type="evidence" value="ECO:0000318"/>
    <property type="project" value="GO_Central"/>
</dbReference>
<dbReference type="STRING" id="44689.Q54RN7"/>
<dbReference type="PaxDb" id="44689-DDB0233588"/>
<dbReference type="PANTHER" id="PTHR19957">
    <property type="entry name" value="SYNTAXIN"/>
    <property type="match status" value="1"/>
</dbReference>
<dbReference type="FunCoup" id="Q54RN7">
    <property type="interactions" value="2"/>
</dbReference>
<sequence>MSYVPLKQPLLEDDGSFDYEETLLSERNEQAKHLAQDIYHLKGAMDDLKMMVDEQGEMLVQADNNVTTADLEIEYGVEELEKAYVYKSRSKKRIIILVVVILLILAVVIGASIKFFVKK</sequence>
<evidence type="ECO:0000259" key="2">
    <source>
        <dbReference type="PROSITE" id="PS50192"/>
    </source>
</evidence>
<dbReference type="EMBL" id="AAFI02000049">
    <property type="protein sequence ID" value="EAL65949.1"/>
    <property type="molecule type" value="Genomic_DNA"/>
</dbReference>
<keyword evidence="1" id="KW-0472">Membrane</keyword>
<dbReference type="GO" id="GO:0048278">
    <property type="term" value="P:vesicle docking"/>
    <property type="evidence" value="ECO:0000318"/>
    <property type="project" value="GO_Central"/>
</dbReference>
<dbReference type="Pfam" id="PF05739">
    <property type="entry name" value="SNARE"/>
    <property type="match status" value="1"/>
</dbReference>
<dbReference type="Gene3D" id="1.20.5.110">
    <property type="match status" value="1"/>
</dbReference>